<dbReference type="EMBL" id="CCKQ01000895">
    <property type="protein sequence ID" value="CDW71990.1"/>
    <property type="molecule type" value="Genomic_DNA"/>
</dbReference>
<dbReference type="InParanoid" id="A0A077ZRM7"/>
<accession>A0A077ZRM7</accession>
<organism evidence="1 2">
    <name type="scientific">Stylonychia lemnae</name>
    <name type="common">Ciliate</name>
    <dbReference type="NCBI Taxonomy" id="5949"/>
    <lineage>
        <taxon>Eukaryota</taxon>
        <taxon>Sar</taxon>
        <taxon>Alveolata</taxon>
        <taxon>Ciliophora</taxon>
        <taxon>Intramacronucleata</taxon>
        <taxon>Spirotrichea</taxon>
        <taxon>Stichotrichia</taxon>
        <taxon>Sporadotrichida</taxon>
        <taxon>Oxytrichidae</taxon>
        <taxon>Stylonychinae</taxon>
        <taxon>Stylonychia</taxon>
    </lineage>
</organism>
<dbReference type="Gene3D" id="1.10.472.50">
    <property type="entry name" value="HD-domain/PDEase-like"/>
    <property type="match status" value="1"/>
</dbReference>
<dbReference type="OMA" id="EPHRAYH"/>
<sequence>MELAKAAKHSVHTLNQLQRLEQKWLQLHKLYIQQASSHTQQQWWNKFTQLYHEPQRFYHNLYHLNKLYDFYELNILQSNPELLKSDSDHSTFLLSLWFHDAIYDPKQKDNEEQSAALFNQYVNEINLPEAQAKLVQNIIMATVKHQIDSSQLTSDQDIYLCGVFLDADLSVLGWETSDYNEYAERIWQEYSFYGWEPYCKGRAAVLNKMLEKESLYFTKEIRDSLEGKARQNIREEIARLEKGERLDIHIEM</sequence>
<evidence type="ECO:0008006" key="3">
    <source>
        <dbReference type="Google" id="ProtNLM"/>
    </source>
</evidence>
<name>A0A077ZRM7_STYLE</name>
<dbReference type="PANTHER" id="PTHR21174:SF0">
    <property type="entry name" value="HD PHOSPHOHYDROLASE FAMILY PROTEIN-RELATED"/>
    <property type="match status" value="1"/>
</dbReference>
<dbReference type="PANTHER" id="PTHR21174">
    <property type="match status" value="1"/>
</dbReference>
<proteinExistence type="predicted"/>
<dbReference type="InterPro" id="IPR009218">
    <property type="entry name" value="HD_phosphohydro"/>
</dbReference>
<evidence type="ECO:0000313" key="2">
    <source>
        <dbReference type="Proteomes" id="UP000039865"/>
    </source>
</evidence>
<protein>
    <recommendedName>
        <fullName evidence="3">Metal-dependent HD superfamily phosphohydrolase</fullName>
    </recommendedName>
</protein>
<dbReference type="OrthoDB" id="330671at2759"/>
<dbReference type="Proteomes" id="UP000039865">
    <property type="component" value="Unassembled WGS sequence"/>
</dbReference>
<reference evidence="1 2" key="1">
    <citation type="submission" date="2014-06" db="EMBL/GenBank/DDBJ databases">
        <authorList>
            <person name="Swart Estienne"/>
        </authorList>
    </citation>
    <scope>NUCLEOTIDE SEQUENCE [LARGE SCALE GENOMIC DNA]</scope>
    <source>
        <strain evidence="1 2">130c</strain>
    </source>
</reference>
<dbReference type="AlphaFoldDB" id="A0A077ZRM7"/>
<gene>
    <name evidence="1" type="primary">Contig2875.g3081</name>
    <name evidence="1" type="ORF">STYLEM_941</name>
</gene>
<dbReference type="SUPFAM" id="SSF109604">
    <property type="entry name" value="HD-domain/PDEase-like"/>
    <property type="match status" value="1"/>
</dbReference>
<keyword evidence="2" id="KW-1185">Reference proteome</keyword>
<evidence type="ECO:0000313" key="1">
    <source>
        <dbReference type="EMBL" id="CDW71990.1"/>
    </source>
</evidence>
<dbReference type="PIRSF" id="PIRSF035170">
    <property type="entry name" value="HD_phosphohydro"/>
    <property type="match status" value="1"/>
</dbReference>